<evidence type="ECO:0000313" key="2">
    <source>
        <dbReference type="Proteomes" id="UP001525890"/>
    </source>
</evidence>
<sequence length="202" mass="22842">MKIAILVEGATEKALMPSLRRFLNSRLPGKMPRLKAIVYNGRIPKQDKLKGDVEKLLSGKDAYDAVIALTDVYTGTEDFKNAADAKQKMREWAGNNPNFYPHAAQHDFEAWLLPFWPTIQKLAKHNKSVPSGNPEKVNHHKPPSKYIQEIFEQGKAPRSYSKTRDASRILEENDLMESILVCSEFKAFINTILCLCGGEEIL</sequence>
<gene>
    <name evidence="1" type="ORF">NG799_07900</name>
</gene>
<name>A0ABT2MQK0_9CYAN</name>
<dbReference type="Pfam" id="PF14103">
    <property type="entry name" value="DUF4276"/>
    <property type="match status" value="1"/>
</dbReference>
<evidence type="ECO:0000313" key="1">
    <source>
        <dbReference type="EMBL" id="MCT7966255.1"/>
    </source>
</evidence>
<comment type="caution">
    <text evidence="1">The sequence shown here is derived from an EMBL/GenBank/DDBJ whole genome shotgun (WGS) entry which is preliminary data.</text>
</comment>
<proteinExistence type="predicted"/>
<dbReference type="InterPro" id="IPR025455">
    <property type="entry name" value="DUF4276"/>
</dbReference>
<protein>
    <submittedName>
        <fullName evidence="1">DUF4276 family protein</fullName>
    </submittedName>
</protein>
<organism evidence="1 2">
    <name type="scientific">Laspinema palackyanum D2a</name>
    <dbReference type="NCBI Taxonomy" id="2953684"/>
    <lineage>
        <taxon>Bacteria</taxon>
        <taxon>Bacillati</taxon>
        <taxon>Cyanobacteriota</taxon>
        <taxon>Cyanophyceae</taxon>
        <taxon>Oscillatoriophycideae</taxon>
        <taxon>Oscillatoriales</taxon>
        <taxon>Laspinemataceae</taxon>
        <taxon>Laspinema</taxon>
        <taxon>Laspinema palackyanum</taxon>
    </lineage>
</organism>
<dbReference type="RefSeq" id="WP_368005904.1">
    <property type="nucleotide sequence ID" value="NZ_JAMXFF010000009.1"/>
</dbReference>
<accession>A0ABT2MQK0</accession>
<dbReference type="EMBL" id="JAMXFF010000009">
    <property type="protein sequence ID" value="MCT7966255.1"/>
    <property type="molecule type" value="Genomic_DNA"/>
</dbReference>
<reference evidence="1 2" key="1">
    <citation type="journal article" date="2022" name="Front. Microbiol.">
        <title>High genomic differentiation and limited gene flow indicate recent cryptic speciation within the genus Laspinema (cyanobacteria).</title>
        <authorList>
            <person name="Stanojkovic A."/>
            <person name="Skoupy S."/>
            <person name="Skaloud P."/>
            <person name="Dvorak P."/>
        </authorList>
    </citation>
    <scope>NUCLEOTIDE SEQUENCE [LARGE SCALE GENOMIC DNA]</scope>
    <source>
        <strain evidence="1 2">D2a</strain>
    </source>
</reference>
<keyword evidence="2" id="KW-1185">Reference proteome</keyword>
<dbReference type="Proteomes" id="UP001525890">
    <property type="component" value="Unassembled WGS sequence"/>
</dbReference>